<keyword evidence="2" id="KW-0479">Metal-binding</keyword>
<reference evidence="7" key="1">
    <citation type="submission" date="2018-05" db="EMBL/GenBank/DDBJ databases">
        <authorList>
            <person name="Lanie J.A."/>
            <person name="Ng W.-L."/>
            <person name="Kazmierczak K.M."/>
            <person name="Andrzejewski T.M."/>
            <person name="Davidsen T.M."/>
            <person name="Wayne K.J."/>
            <person name="Tettelin H."/>
            <person name="Glass J.I."/>
            <person name="Rusch D."/>
            <person name="Podicherti R."/>
            <person name="Tsui H.-C.T."/>
            <person name="Winkler M.E."/>
        </authorList>
    </citation>
    <scope>NUCLEOTIDE SEQUENCE</scope>
</reference>
<dbReference type="AlphaFoldDB" id="A0A383A601"/>
<keyword evidence="1" id="KW-0001">2Fe-2S</keyword>
<evidence type="ECO:0000256" key="5">
    <source>
        <dbReference type="ARBA" id="ARBA00023014"/>
    </source>
</evidence>
<dbReference type="SUPFAM" id="SSF50022">
    <property type="entry name" value="ISP domain"/>
    <property type="match status" value="1"/>
</dbReference>
<evidence type="ECO:0000259" key="6">
    <source>
        <dbReference type="PROSITE" id="PS51296"/>
    </source>
</evidence>
<evidence type="ECO:0000256" key="3">
    <source>
        <dbReference type="ARBA" id="ARBA00023002"/>
    </source>
</evidence>
<evidence type="ECO:0000313" key="7">
    <source>
        <dbReference type="EMBL" id="SVE03296.1"/>
    </source>
</evidence>
<dbReference type="Gene3D" id="2.102.10.10">
    <property type="entry name" value="Rieske [2Fe-2S] iron-sulphur domain"/>
    <property type="match status" value="1"/>
</dbReference>
<keyword evidence="4" id="KW-0408">Iron</keyword>
<keyword evidence="5" id="KW-0411">Iron-sulfur</keyword>
<proteinExistence type="predicted"/>
<dbReference type="InterPro" id="IPR001663">
    <property type="entry name" value="Rng_hydr_dOase-A"/>
</dbReference>
<name>A0A383A601_9ZZZZ</name>
<dbReference type="CDD" id="cd03469">
    <property type="entry name" value="Rieske_RO_Alpha_N"/>
    <property type="match status" value="1"/>
</dbReference>
<feature type="domain" description="Rieske" evidence="6">
    <location>
        <begin position="41"/>
        <end position="113"/>
    </location>
</feature>
<organism evidence="7">
    <name type="scientific">marine metagenome</name>
    <dbReference type="NCBI Taxonomy" id="408172"/>
    <lineage>
        <taxon>unclassified sequences</taxon>
        <taxon>metagenomes</taxon>
        <taxon>ecological metagenomes</taxon>
    </lineage>
</organism>
<evidence type="ECO:0000256" key="2">
    <source>
        <dbReference type="ARBA" id="ARBA00022723"/>
    </source>
</evidence>
<accession>A0A383A601</accession>
<evidence type="ECO:0000256" key="4">
    <source>
        <dbReference type="ARBA" id="ARBA00023004"/>
    </source>
</evidence>
<dbReference type="GO" id="GO:0046872">
    <property type="term" value="F:metal ion binding"/>
    <property type="evidence" value="ECO:0007669"/>
    <property type="project" value="UniProtKB-KW"/>
</dbReference>
<dbReference type="InterPro" id="IPR036922">
    <property type="entry name" value="Rieske_2Fe-2S_sf"/>
</dbReference>
<dbReference type="Pfam" id="PF00355">
    <property type="entry name" value="Rieske"/>
    <property type="match status" value="1"/>
</dbReference>
<feature type="non-terminal residue" evidence="7">
    <location>
        <position position="113"/>
    </location>
</feature>
<dbReference type="PANTHER" id="PTHR43756:SF5">
    <property type="entry name" value="CHOLINE MONOOXYGENASE, CHLOROPLASTIC"/>
    <property type="match status" value="1"/>
</dbReference>
<gene>
    <name evidence="7" type="ORF">METZ01_LOCUS456150</name>
</gene>
<dbReference type="InterPro" id="IPR017941">
    <property type="entry name" value="Rieske_2Fe-2S"/>
</dbReference>
<dbReference type="GO" id="GO:0016491">
    <property type="term" value="F:oxidoreductase activity"/>
    <property type="evidence" value="ECO:0007669"/>
    <property type="project" value="UniProtKB-KW"/>
</dbReference>
<dbReference type="GO" id="GO:0051537">
    <property type="term" value="F:2 iron, 2 sulfur cluster binding"/>
    <property type="evidence" value="ECO:0007669"/>
    <property type="project" value="UniProtKB-KW"/>
</dbReference>
<dbReference type="Gene3D" id="3.90.380.10">
    <property type="entry name" value="Naphthalene 1,2-dioxygenase Alpha Subunit, Chain A, domain 1"/>
    <property type="match status" value="1"/>
</dbReference>
<dbReference type="PANTHER" id="PTHR43756">
    <property type="entry name" value="CHOLINE MONOOXYGENASE, CHLOROPLASTIC"/>
    <property type="match status" value="1"/>
</dbReference>
<evidence type="ECO:0000256" key="1">
    <source>
        <dbReference type="ARBA" id="ARBA00022714"/>
    </source>
</evidence>
<protein>
    <recommendedName>
        <fullName evidence="6">Rieske domain-containing protein</fullName>
    </recommendedName>
</protein>
<dbReference type="PROSITE" id="PS51296">
    <property type="entry name" value="RIESKE"/>
    <property type="match status" value="1"/>
</dbReference>
<keyword evidence="3" id="KW-0560">Oxidoreductase</keyword>
<sequence length="113" mass="13327">MNLFYKTAETLKQGAMTLPQKYYTDYEILNKEMENIFTISWLCCGRSESIYESGQYVIVNIGNESIIITRDENNKLHAYYNVCRHRGTRICTKEEGKFSKTIQCPYHGWTYDL</sequence>
<dbReference type="PRINTS" id="PR00090">
    <property type="entry name" value="RNGDIOXGNASE"/>
</dbReference>
<dbReference type="EMBL" id="UINC01189553">
    <property type="protein sequence ID" value="SVE03296.1"/>
    <property type="molecule type" value="Genomic_DNA"/>
</dbReference>